<dbReference type="InParanoid" id="A0A2R5GBY6"/>
<feature type="domain" description="ABC transporter" evidence="4">
    <location>
        <begin position="17"/>
        <end position="255"/>
    </location>
</feature>
<dbReference type="OrthoDB" id="6512918at2759"/>
<dbReference type="SUPFAM" id="SSF52540">
    <property type="entry name" value="P-loop containing nucleoside triphosphate hydrolases"/>
    <property type="match status" value="1"/>
</dbReference>
<keyword evidence="2" id="KW-0067">ATP-binding</keyword>
<dbReference type="Proteomes" id="UP000241890">
    <property type="component" value="Unassembled WGS sequence"/>
</dbReference>
<dbReference type="InterPro" id="IPR003593">
    <property type="entry name" value="AAA+_ATPase"/>
</dbReference>
<dbReference type="InterPro" id="IPR027417">
    <property type="entry name" value="P-loop_NTPase"/>
</dbReference>
<keyword evidence="1" id="KW-0547">Nucleotide-binding</keyword>
<dbReference type="SMART" id="SM00382">
    <property type="entry name" value="AAA"/>
    <property type="match status" value="1"/>
</dbReference>
<keyword evidence="6" id="KW-1185">Reference proteome</keyword>
<proteinExistence type="predicted"/>
<name>A0A2R5GBY6_9STRA</name>
<dbReference type="PANTHER" id="PTHR43158:SF2">
    <property type="entry name" value="SKFA PEPTIDE EXPORT ATP-BINDING PROTEIN SKFE"/>
    <property type="match status" value="1"/>
</dbReference>
<dbReference type="FunCoup" id="A0A2R5GBY6">
    <property type="interactions" value="19"/>
</dbReference>
<accession>A0A2R5GBY6</accession>
<gene>
    <name evidence="5" type="ORF">FCC1311_047202</name>
</gene>
<dbReference type="InterPro" id="IPR003439">
    <property type="entry name" value="ABC_transporter-like_ATP-bd"/>
</dbReference>
<dbReference type="PANTHER" id="PTHR43158">
    <property type="entry name" value="SKFA PEPTIDE EXPORT ATP-BINDING PROTEIN SKFE"/>
    <property type="match status" value="1"/>
</dbReference>
<sequence>MGNNDDAQKEGGEEYAVEVTNFSFAYPNSYGKEVQALEDVNFKLKRGARCLLLGQNGAGKSTVLRVLAGKHLHKKEEVIVLGTAACYQTGAVSGVSYLGASGWTRSIAFAGNNVAFEADIPVKEMMLHLQEKYPERRDELYKLLDINPEWRMHMVSDGQRRRVRIMLGLLRPFNLLLLDEVTVDLDVVVRADFLAYLKRECEERGATIIYATHIFDGMDEWPTDLVLLDKGRVLRNTPYGAISSDQKYGSLYKFVEASLRELRDQARAEQNAAASEADKKGNEEKPQKIVPFADRPNCGYTPGRLAEMDL</sequence>
<dbReference type="GO" id="GO:0005524">
    <property type="term" value="F:ATP binding"/>
    <property type="evidence" value="ECO:0007669"/>
    <property type="project" value="UniProtKB-KW"/>
</dbReference>
<dbReference type="PROSITE" id="PS50893">
    <property type="entry name" value="ABC_TRANSPORTER_2"/>
    <property type="match status" value="1"/>
</dbReference>
<evidence type="ECO:0000259" key="4">
    <source>
        <dbReference type="PROSITE" id="PS50893"/>
    </source>
</evidence>
<organism evidence="5 6">
    <name type="scientific">Hondaea fermentalgiana</name>
    <dbReference type="NCBI Taxonomy" id="2315210"/>
    <lineage>
        <taxon>Eukaryota</taxon>
        <taxon>Sar</taxon>
        <taxon>Stramenopiles</taxon>
        <taxon>Bigyra</taxon>
        <taxon>Labyrinthulomycetes</taxon>
        <taxon>Thraustochytrida</taxon>
        <taxon>Thraustochytriidae</taxon>
        <taxon>Hondaea</taxon>
    </lineage>
</organism>
<evidence type="ECO:0000313" key="6">
    <source>
        <dbReference type="Proteomes" id="UP000241890"/>
    </source>
</evidence>
<dbReference type="Gene3D" id="3.40.50.300">
    <property type="entry name" value="P-loop containing nucleotide triphosphate hydrolases"/>
    <property type="match status" value="1"/>
</dbReference>
<evidence type="ECO:0000256" key="3">
    <source>
        <dbReference type="SAM" id="MobiDB-lite"/>
    </source>
</evidence>
<feature type="compositionally biased region" description="Basic and acidic residues" evidence="3">
    <location>
        <begin position="276"/>
        <end position="287"/>
    </location>
</feature>
<dbReference type="EMBL" id="BEYU01000042">
    <property type="protein sequence ID" value="GBG28497.1"/>
    <property type="molecule type" value="Genomic_DNA"/>
</dbReference>
<evidence type="ECO:0000313" key="5">
    <source>
        <dbReference type="EMBL" id="GBG28497.1"/>
    </source>
</evidence>
<reference evidence="5 6" key="1">
    <citation type="submission" date="2017-12" db="EMBL/GenBank/DDBJ databases">
        <title>Sequencing, de novo assembly and annotation of complete genome of a new Thraustochytrid species, strain FCC1311.</title>
        <authorList>
            <person name="Sedici K."/>
            <person name="Godart F."/>
            <person name="Aiese Cigliano R."/>
            <person name="Sanseverino W."/>
            <person name="Barakat M."/>
            <person name="Ortet P."/>
            <person name="Marechal E."/>
            <person name="Cagnac O."/>
            <person name="Amato A."/>
        </authorList>
    </citation>
    <scope>NUCLEOTIDE SEQUENCE [LARGE SCALE GENOMIC DNA]</scope>
</reference>
<dbReference type="Pfam" id="PF00005">
    <property type="entry name" value="ABC_tran"/>
    <property type="match status" value="1"/>
</dbReference>
<dbReference type="AlphaFoldDB" id="A0A2R5GBY6"/>
<dbReference type="GO" id="GO:0016887">
    <property type="term" value="F:ATP hydrolysis activity"/>
    <property type="evidence" value="ECO:0007669"/>
    <property type="project" value="InterPro"/>
</dbReference>
<feature type="region of interest" description="Disordered" evidence="3">
    <location>
        <begin position="268"/>
        <end position="302"/>
    </location>
</feature>
<evidence type="ECO:0000256" key="1">
    <source>
        <dbReference type="ARBA" id="ARBA00022741"/>
    </source>
</evidence>
<comment type="caution">
    <text evidence="5">The sequence shown here is derived from an EMBL/GenBank/DDBJ whole genome shotgun (WGS) entry which is preliminary data.</text>
</comment>
<evidence type="ECO:0000256" key="2">
    <source>
        <dbReference type="ARBA" id="ARBA00022840"/>
    </source>
</evidence>
<protein>
    <submittedName>
        <fullName evidence="5">ABC transporter I family member 20</fullName>
    </submittedName>
</protein>